<dbReference type="InterPro" id="IPR001107">
    <property type="entry name" value="Band_7"/>
</dbReference>
<evidence type="ECO:0000256" key="2">
    <source>
        <dbReference type="ARBA" id="ARBA00008164"/>
    </source>
</evidence>
<sequence length="277" mass="31676">MSQDCKGRSGEKPSQLFQTLQFKGKKSILNRFSKIKFRFEKRSDSLLEGMNMKIVVSPNEKALVYVNSRLEKVYDPGVYRISGFLKKILVFKHPTIEFLITVINQELLTKDNVALRLSFSYNYKIVDSICLSENFSMNDNPTFVLAGIIPNLTNLLKVEIRERVSNYTVFELNEKREKLFEGISEKLNVLLAKQGIALTSVSPLDFSFPKNVQDIFAKLVESKVRALADLENARTQVATARTLKNAAELMKGDESIQFFLVFGKRFLESLRKEVILL</sequence>
<organism evidence="4 5">
    <name type="scientific">Leptospira santarosai str. CBC1416</name>
    <dbReference type="NCBI Taxonomy" id="1193059"/>
    <lineage>
        <taxon>Bacteria</taxon>
        <taxon>Pseudomonadati</taxon>
        <taxon>Spirochaetota</taxon>
        <taxon>Spirochaetia</taxon>
        <taxon>Leptospirales</taxon>
        <taxon>Leptospiraceae</taxon>
        <taxon>Leptospira</taxon>
    </lineage>
</organism>
<reference evidence="4 5" key="1">
    <citation type="submission" date="2013-01" db="EMBL/GenBank/DDBJ databases">
        <authorList>
            <person name="Harkins D.M."/>
            <person name="Durkin A.S."/>
            <person name="Brinkac L.M."/>
            <person name="Haft D.H."/>
            <person name="Selengut J.D."/>
            <person name="Sanka R."/>
            <person name="DePew J."/>
            <person name="Purushe J."/>
            <person name="Matthias M.A."/>
            <person name="Vinetz J.M."/>
            <person name="Sutton G.G."/>
            <person name="Nierman W.C."/>
            <person name="Fouts D.E."/>
        </authorList>
    </citation>
    <scope>NUCLEOTIDE SEQUENCE [LARGE SCALE GENOMIC DNA]</scope>
    <source>
        <strain evidence="4 5">CBC1416</strain>
    </source>
</reference>
<comment type="similarity">
    <text evidence="2">Belongs to the band 7/mec-2 family.</text>
</comment>
<dbReference type="Gene3D" id="3.30.479.30">
    <property type="entry name" value="Band 7 domain"/>
    <property type="match status" value="1"/>
</dbReference>
<dbReference type="PANTHER" id="PTHR10264:SF19">
    <property type="entry name" value="AT06885P-RELATED"/>
    <property type="match status" value="1"/>
</dbReference>
<comment type="subcellular location">
    <subcellularLocation>
        <location evidence="1">Membrane</location>
        <topology evidence="1">Single-pass membrane protein</topology>
    </subcellularLocation>
</comment>
<dbReference type="Proteomes" id="UP000012149">
    <property type="component" value="Unassembled WGS sequence"/>
</dbReference>
<dbReference type="EMBL" id="AKWE02000083">
    <property type="protein sequence ID" value="EMO58279.1"/>
    <property type="molecule type" value="Genomic_DNA"/>
</dbReference>
<dbReference type="Pfam" id="PF01145">
    <property type="entry name" value="Band_7"/>
    <property type="match status" value="1"/>
</dbReference>
<gene>
    <name evidence="4" type="ORF">LEP1GSC161_3735</name>
</gene>
<dbReference type="SMART" id="SM00244">
    <property type="entry name" value="PHB"/>
    <property type="match status" value="1"/>
</dbReference>
<feature type="domain" description="Band 7" evidence="3">
    <location>
        <begin position="51"/>
        <end position="220"/>
    </location>
</feature>
<evidence type="ECO:0000313" key="5">
    <source>
        <dbReference type="Proteomes" id="UP000012149"/>
    </source>
</evidence>
<proteinExistence type="inferred from homology"/>
<comment type="caution">
    <text evidence="4">The sequence shown here is derived from an EMBL/GenBank/DDBJ whole genome shotgun (WGS) entry which is preliminary data.</text>
</comment>
<dbReference type="SUPFAM" id="SSF117892">
    <property type="entry name" value="Band 7/SPFH domain"/>
    <property type="match status" value="1"/>
</dbReference>
<accession>M6VZ21</accession>
<protein>
    <submittedName>
        <fullName evidence="4">SPFH domain/Band 7 family protein</fullName>
    </submittedName>
</protein>
<dbReference type="InterPro" id="IPR036013">
    <property type="entry name" value="Band_7/SPFH_dom_sf"/>
</dbReference>
<dbReference type="GO" id="GO:0005886">
    <property type="term" value="C:plasma membrane"/>
    <property type="evidence" value="ECO:0007669"/>
    <property type="project" value="InterPro"/>
</dbReference>
<dbReference type="PANTHER" id="PTHR10264">
    <property type="entry name" value="BAND 7 PROTEIN-RELATED"/>
    <property type="match status" value="1"/>
</dbReference>
<evidence type="ECO:0000259" key="3">
    <source>
        <dbReference type="SMART" id="SM00244"/>
    </source>
</evidence>
<dbReference type="CDD" id="cd13438">
    <property type="entry name" value="SPFH_eoslipins_u2"/>
    <property type="match status" value="1"/>
</dbReference>
<evidence type="ECO:0000313" key="4">
    <source>
        <dbReference type="EMBL" id="EMO58279.1"/>
    </source>
</evidence>
<dbReference type="InterPro" id="IPR043202">
    <property type="entry name" value="Band-7_stomatin-like"/>
</dbReference>
<name>M6VZ21_9LEPT</name>
<dbReference type="AlphaFoldDB" id="M6VZ21"/>
<evidence type="ECO:0000256" key="1">
    <source>
        <dbReference type="ARBA" id="ARBA00004167"/>
    </source>
</evidence>